<dbReference type="PRINTS" id="PR00723">
    <property type="entry name" value="SUBTILISIN"/>
</dbReference>
<dbReference type="SUPFAM" id="SSF49313">
    <property type="entry name" value="Cadherin-like"/>
    <property type="match status" value="1"/>
</dbReference>
<proteinExistence type="inferred from homology"/>
<dbReference type="Gene3D" id="3.40.50.200">
    <property type="entry name" value="Peptidase S8/S53 domain"/>
    <property type="match status" value="1"/>
</dbReference>
<dbReference type="EMBL" id="LAZR01000148">
    <property type="protein sequence ID" value="KKN86404.1"/>
    <property type="molecule type" value="Genomic_DNA"/>
</dbReference>
<evidence type="ECO:0000256" key="3">
    <source>
        <dbReference type="ARBA" id="ARBA00022729"/>
    </source>
</evidence>
<dbReference type="NCBIfam" id="NF012209">
    <property type="entry name" value="LEPR-8K"/>
    <property type="match status" value="1"/>
</dbReference>
<keyword evidence="3" id="KW-0732">Signal</keyword>
<dbReference type="Gene3D" id="2.60.40.1220">
    <property type="match status" value="1"/>
</dbReference>
<dbReference type="InterPro" id="IPR023827">
    <property type="entry name" value="Peptidase_S8_Asp-AS"/>
</dbReference>
<evidence type="ECO:0000256" key="4">
    <source>
        <dbReference type="ARBA" id="ARBA00022737"/>
    </source>
</evidence>
<dbReference type="InterPro" id="IPR015500">
    <property type="entry name" value="Peptidase_S8_subtilisin-rel"/>
</dbReference>
<evidence type="ECO:0000256" key="5">
    <source>
        <dbReference type="ARBA" id="ARBA00022801"/>
    </source>
</evidence>
<dbReference type="InterPro" id="IPR014755">
    <property type="entry name" value="Cu-Rt/internalin_Ig-like"/>
</dbReference>
<keyword evidence="6" id="KW-0720">Serine protease</keyword>
<dbReference type="SUPFAM" id="SSF52743">
    <property type="entry name" value="Subtilisin-like"/>
    <property type="match status" value="1"/>
</dbReference>
<dbReference type="PANTHER" id="PTHR43399:SF4">
    <property type="entry name" value="CELL WALL-ASSOCIATED PROTEASE"/>
    <property type="match status" value="1"/>
</dbReference>
<keyword evidence="5" id="KW-0378">Hydrolase</keyword>
<reference evidence="9" key="1">
    <citation type="journal article" date="2015" name="Nature">
        <title>Complex archaea that bridge the gap between prokaryotes and eukaryotes.</title>
        <authorList>
            <person name="Spang A."/>
            <person name="Saw J.H."/>
            <person name="Jorgensen S.L."/>
            <person name="Zaremba-Niedzwiedzka K."/>
            <person name="Martijn J."/>
            <person name="Lind A.E."/>
            <person name="van Eijk R."/>
            <person name="Schleper C."/>
            <person name="Guy L."/>
            <person name="Ettema T.J."/>
        </authorList>
    </citation>
    <scope>NUCLEOTIDE SEQUENCE</scope>
</reference>
<accession>A0A0F9U488</accession>
<evidence type="ECO:0000259" key="7">
    <source>
        <dbReference type="Pfam" id="PF00082"/>
    </source>
</evidence>
<dbReference type="GO" id="GO:0004252">
    <property type="term" value="F:serine-type endopeptidase activity"/>
    <property type="evidence" value="ECO:0007669"/>
    <property type="project" value="InterPro"/>
</dbReference>
<dbReference type="InterPro" id="IPR018337">
    <property type="entry name" value="Cell_wall/Cho-bd_repeat"/>
</dbReference>
<dbReference type="GO" id="GO:0005509">
    <property type="term" value="F:calcium ion binding"/>
    <property type="evidence" value="ECO:0007669"/>
    <property type="project" value="InterPro"/>
</dbReference>
<dbReference type="InterPro" id="IPR034204">
    <property type="entry name" value="PfSUB1-like_cat_dom"/>
</dbReference>
<dbReference type="InterPro" id="IPR000209">
    <property type="entry name" value="Peptidase_S8/S53_dom"/>
</dbReference>
<sequence length="1828" mass="191716">MAYGIRDQGGSVAHALDGAWFSGPARERRRRRRQQNVEASRRPSVFETLEPRLLMSSDLLGAAAVQANFTSMQWGDSVAQVVSQQWVVRFTAEKVGTDFVADSLSAYGFSDAEFQGLGGDGFGAISVAGATYEDLTAWADSTAGVMYIEPNFVHTMGDVIESTMPNDGGFSSLWGLNNTGQTGGLADADIDAPEAWDLTTGSADVVIAIVDTGIDYTHPDLAANMWVNPGEIAGDGIDNDGNGYIDDIYGYDFINGDSDPYDDHSHGTHVAGTIGAVGNDAAGVAGVNWTTKLMAMKFLSAGGYGSTAGAIQAINYVTMMRRDFGINVIATNNSWGGGGYSSALADAISSADQAGVLFIAAAGNSGSNNDVGSHYPSNYAYDNVIAVAATDHNDNLAYFSSYGATTVDLGAPGVSIYSTVPGNSYSWYSGTSMATPHVAGVAGLLAAMTPQATAAEIKAAILDGADPISSLTGRTVTGARLNAYASLQLIDGADRRGPTVESVSPSGLSATGNTIAIVFSEDILPESVLGANFLLRGSGPDGGFDALDDVIFSIPTSWLTQTHSNRITITLDADLPYDNYRLTILGTGATPIRDMAGNALNDGVNTVHLFQIANIQTSAEPDDTLAQANATGLSGPALAYFSGQVGNGANGTRDVDLYRVQASADTVLQAKVIAASNGSTLDSVLRIFDASGNELTFNDDAATSDSFIETKLAQAGTYYIGVSGYGNFSYDPLSAASGSAGSTGQYVLSLTLAADTRSSVPVLGPDAGGYSARPVLFAFEDIASFGNMGLSYTDDWYFQIETSSLPGFDFDFYGRDQGNVYVSSNGIITFGSGFTNWSNQNLTSSPSQAAISPFWDDLFIDTPASVYWSLRGGGDNQRLIIQWDNARFWGGYGQGRVTFQAVLYEDGNDIQFNYSDLDVSNYHSGGASASVGIKDIGVQGVGDSLLQISINDGPNQFVGTGLSTRISTNRAPAIATIADQQMSRSDGTRTLTISASDADGDAVTLSATAMMGNAAERLQARLNLTNHVGIYDNYRGWGEMYLVSASDNWYYMLPNGDIYRWVGLESRTGNALEGTVSADYTDPAILLAAEPAVSADDAVSLVGDQLTITPLSGYVGDIEVTVTASDGSATTTQTFIVTVTNSAPVIAAIADQQMSHNDASQTLTLSVSDPDGDTVTLSATALMGNAAERLQARLNLTTHASIYDNYRGWGEVYLVSASNNWYYMLSNGDVYRWVGLELRTGNVLEGTVSADYTDPAKLLAAEPPASADGVVSLVGDQLTIAPPSGFVGDIEVTVTASDGSATTTQTFTVTVTNAAPVLAAIADQQMSPNDGSRTLTLSASDADGDAVTLSATALVGNAAQRLQARLNLTTHVSIYDNYRGGGEKYLVSESGDWFIILPNGDAYRWMAVERLEGNAFEGTVPISYYEDPATLFAAEPPASADGVVSLVGDQLTITPPSGFSGEFQVTVTASDGSATTTQTLTVTVTNTAPVLTTIADQQMATNESRTLTLSVSDADGDAVTLSATALMGNAAEQLQARLNLTTHVSIYDNYRGGGEKYLVSESGDWFIILPNGDVYRWMAVERLEGNAFEGTVPVSYYEDPATLLATEPPASADGVVSLVGDQLTITPPSGFSGEFQVTVTASDGSATTTQTFTVTVTNTAPALATIADQQISTNESRTLTLSVSDANGDAVTLSATALTGNAAEQLQARLNLTTHVSIYDNYRGWGEVYMIGASGDWYYMLPNGDIYRWVGIESRTGNVLEGTAPVHYRDPATLLATEPAVSADGAVSIVGNQLTITPPTDFEGLLNVTVTASDGITTVQRTFTVTVS</sequence>
<dbReference type="PROSITE" id="PS00138">
    <property type="entry name" value="SUBTILASE_SER"/>
    <property type="match status" value="1"/>
</dbReference>
<organism evidence="9">
    <name type="scientific">marine sediment metagenome</name>
    <dbReference type="NCBI Taxonomy" id="412755"/>
    <lineage>
        <taxon>unclassified sequences</taxon>
        <taxon>metagenomes</taxon>
        <taxon>ecological metagenomes</taxon>
    </lineage>
</organism>
<feature type="domain" description="Peptidase C-terminal archaeal/bacterial" evidence="8">
    <location>
        <begin position="654"/>
        <end position="724"/>
    </location>
</feature>
<keyword evidence="4" id="KW-0677">Repeat</keyword>
<dbReference type="GO" id="GO:0006508">
    <property type="term" value="P:proteolysis"/>
    <property type="evidence" value="ECO:0007669"/>
    <property type="project" value="UniProtKB-KW"/>
</dbReference>
<feature type="domain" description="Peptidase S8/S53" evidence="7">
    <location>
        <begin position="204"/>
        <end position="465"/>
    </location>
</feature>
<evidence type="ECO:0000313" key="9">
    <source>
        <dbReference type="EMBL" id="KKN86404.1"/>
    </source>
</evidence>
<dbReference type="Pfam" id="PF04151">
    <property type="entry name" value="PPC"/>
    <property type="match status" value="1"/>
</dbReference>
<dbReference type="Pfam" id="PF01473">
    <property type="entry name" value="Choline_bind_1"/>
    <property type="match status" value="1"/>
</dbReference>
<dbReference type="InterPro" id="IPR015919">
    <property type="entry name" value="Cadherin-like_sf"/>
</dbReference>
<dbReference type="InterPro" id="IPR022398">
    <property type="entry name" value="Peptidase_S8_His-AS"/>
</dbReference>
<dbReference type="PANTHER" id="PTHR43399">
    <property type="entry name" value="SUBTILISIN-RELATED"/>
    <property type="match status" value="1"/>
</dbReference>
<dbReference type="Gene3D" id="2.60.120.380">
    <property type="match status" value="1"/>
</dbReference>
<dbReference type="InterPro" id="IPR023828">
    <property type="entry name" value="Peptidase_S8_Ser-AS"/>
</dbReference>
<dbReference type="Pfam" id="PF00082">
    <property type="entry name" value="Peptidase_S8"/>
    <property type="match status" value="1"/>
</dbReference>
<dbReference type="PROSITE" id="PS51892">
    <property type="entry name" value="SUBTILASE"/>
    <property type="match status" value="1"/>
</dbReference>
<comment type="caution">
    <text evidence="9">The sequence shown here is derived from an EMBL/GenBank/DDBJ whole genome shotgun (WGS) entry which is preliminary data.</text>
</comment>
<gene>
    <name evidence="9" type="ORF">LCGC14_0269590</name>
</gene>
<dbReference type="Pfam" id="PF17963">
    <property type="entry name" value="Big_9"/>
    <property type="match status" value="2"/>
</dbReference>
<keyword evidence="2" id="KW-0645">Protease</keyword>
<dbReference type="PROSITE" id="PS00136">
    <property type="entry name" value="SUBTILASE_ASP"/>
    <property type="match status" value="1"/>
</dbReference>
<evidence type="ECO:0000256" key="1">
    <source>
        <dbReference type="ARBA" id="ARBA00011073"/>
    </source>
</evidence>
<evidence type="ECO:0000256" key="6">
    <source>
        <dbReference type="ARBA" id="ARBA00022825"/>
    </source>
</evidence>
<protein>
    <submittedName>
        <fullName evidence="9">Uncharacterized protein</fullName>
    </submittedName>
</protein>
<dbReference type="InterPro" id="IPR053786">
    <property type="entry name" value="LEPRxLL_CS"/>
</dbReference>
<dbReference type="GO" id="GO:0016020">
    <property type="term" value="C:membrane"/>
    <property type="evidence" value="ECO:0007669"/>
    <property type="project" value="InterPro"/>
</dbReference>
<dbReference type="InterPro" id="IPR051048">
    <property type="entry name" value="Peptidase_S8/S53_subtilisin"/>
</dbReference>
<comment type="similarity">
    <text evidence="1">Belongs to the peptidase S8 family.</text>
</comment>
<evidence type="ECO:0000259" key="8">
    <source>
        <dbReference type="Pfam" id="PF04151"/>
    </source>
</evidence>
<dbReference type="CDD" id="cd07473">
    <property type="entry name" value="Peptidases_S8_Subtilisin_like"/>
    <property type="match status" value="1"/>
</dbReference>
<dbReference type="PROSITE" id="PS00137">
    <property type="entry name" value="SUBTILASE_HIS"/>
    <property type="match status" value="1"/>
</dbReference>
<dbReference type="InterPro" id="IPR007280">
    <property type="entry name" value="Peptidase_C_arc/bac"/>
</dbReference>
<evidence type="ECO:0000256" key="2">
    <source>
        <dbReference type="ARBA" id="ARBA00022670"/>
    </source>
</evidence>
<dbReference type="InterPro" id="IPR036852">
    <property type="entry name" value="Peptidase_S8/S53_dom_sf"/>
</dbReference>
<name>A0A0F9U488_9ZZZZ</name>